<gene>
    <name evidence="4" type="ORF">K6Q96_04420</name>
</gene>
<accession>A0ABY4WWH1</accession>
<dbReference type="RefSeq" id="WP_251878110.1">
    <property type="nucleotide sequence ID" value="NZ_CP082275.1"/>
</dbReference>
<feature type="domain" description="Nucleotidyl transferase" evidence="3">
    <location>
        <begin position="9"/>
        <end position="177"/>
    </location>
</feature>
<dbReference type="SUPFAM" id="SSF53448">
    <property type="entry name" value="Nucleotide-diphospho-sugar transferases"/>
    <property type="match status" value="1"/>
</dbReference>
<dbReference type="CDD" id="cd04183">
    <property type="entry name" value="GT2_BcE_like"/>
    <property type="match status" value="1"/>
</dbReference>
<dbReference type="InterPro" id="IPR050065">
    <property type="entry name" value="GlmU-like"/>
</dbReference>
<evidence type="ECO:0000313" key="5">
    <source>
        <dbReference type="Proteomes" id="UP001056255"/>
    </source>
</evidence>
<dbReference type="Gene3D" id="3.90.550.10">
    <property type="entry name" value="Spore Coat Polysaccharide Biosynthesis Protein SpsA, Chain A"/>
    <property type="match status" value="1"/>
</dbReference>
<sequence length="250" mass="27961">MLNIVVPMAGRGSRFAKEGYNLPKPLIDVNGKHMIELVINNLRPQQDHKFIFVCQEQHIEEFKLEDVFASICDDFEVVGINGITEGAAVTVLKAREFFESDEPLMIANSDQWVDMDINDYITDMVDRDLDGTMLTMKADDPKWSYAKVGSDGLVTEVVEKVVVSDEATVGIYNFRSGKEFCQLADEMIRQDIRSNGEFYVAPVYTYLAQKGGKIGVFNIGEEANGMYGLGIPSDLELFLSLDVSIKATNF</sequence>
<dbReference type="Proteomes" id="UP001056255">
    <property type="component" value="Chromosome I"/>
</dbReference>
<dbReference type="InterPro" id="IPR016873">
    <property type="entry name" value="Caps_polysacc_synth_BcbE_prd"/>
</dbReference>
<dbReference type="InterPro" id="IPR029044">
    <property type="entry name" value="Nucleotide-diphossugar_trans"/>
</dbReference>
<keyword evidence="2" id="KW-0548">Nucleotidyltransferase</keyword>
<name>A0ABY4WWH1_9GAMM</name>
<keyword evidence="1" id="KW-0808">Transferase</keyword>
<dbReference type="InterPro" id="IPR005835">
    <property type="entry name" value="NTP_transferase_dom"/>
</dbReference>
<dbReference type="PIRSF" id="PIRSF028162">
    <property type="entry name" value="BcbE_prd"/>
    <property type="match status" value="1"/>
</dbReference>
<evidence type="ECO:0000313" key="4">
    <source>
        <dbReference type="EMBL" id="USH03268.1"/>
    </source>
</evidence>
<dbReference type="Pfam" id="PF00483">
    <property type="entry name" value="NTP_transferase"/>
    <property type="match status" value="1"/>
</dbReference>
<reference evidence="4" key="1">
    <citation type="submission" date="2021-08" db="EMBL/GenBank/DDBJ databases">
        <authorList>
            <person name="Sakaguchi M."/>
            <person name="Kikuchi T."/>
            <person name="Urbanczyk H."/>
        </authorList>
    </citation>
    <scope>NUCLEOTIDE SEQUENCE</scope>
    <source>
        <strain evidence="4">020920N</strain>
    </source>
</reference>
<proteinExistence type="predicted"/>
<evidence type="ECO:0000256" key="1">
    <source>
        <dbReference type="ARBA" id="ARBA00022679"/>
    </source>
</evidence>
<protein>
    <submittedName>
        <fullName evidence="4">Glycosyltransferase family 2 protein</fullName>
    </submittedName>
</protein>
<dbReference type="EMBL" id="CP082275">
    <property type="protein sequence ID" value="USH03268.1"/>
    <property type="molecule type" value="Genomic_DNA"/>
</dbReference>
<dbReference type="PANTHER" id="PTHR43584">
    <property type="entry name" value="NUCLEOTIDYL TRANSFERASE"/>
    <property type="match status" value="1"/>
</dbReference>
<evidence type="ECO:0000259" key="3">
    <source>
        <dbReference type="Pfam" id="PF00483"/>
    </source>
</evidence>
<evidence type="ECO:0000256" key="2">
    <source>
        <dbReference type="ARBA" id="ARBA00022695"/>
    </source>
</evidence>
<dbReference type="PANTHER" id="PTHR43584:SF8">
    <property type="entry name" value="N-ACETYLMURAMATE ALPHA-1-PHOSPHATE URIDYLYLTRANSFERASE"/>
    <property type="match status" value="1"/>
</dbReference>
<keyword evidence="5" id="KW-1185">Reference proteome</keyword>
<organism evidence="4 5">
    <name type="scientific">Grimontia kaedaensis</name>
    <dbReference type="NCBI Taxonomy" id="2872157"/>
    <lineage>
        <taxon>Bacteria</taxon>
        <taxon>Pseudomonadati</taxon>
        <taxon>Pseudomonadota</taxon>
        <taxon>Gammaproteobacteria</taxon>
        <taxon>Vibrionales</taxon>
        <taxon>Vibrionaceae</taxon>
        <taxon>Grimontia</taxon>
    </lineage>
</organism>